<dbReference type="Proteomes" id="UP000504618">
    <property type="component" value="Unplaced"/>
</dbReference>
<evidence type="ECO:0000256" key="6">
    <source>
        <dbReference type="ARBA" id="ARBA00022729"/>
    </source>
</evidence>
<name>A0A6J1QJG1_9HYME</name>
<evidence type="ECO:0000256" key="8">
    <source>
        <dbReference type="ARBA" id="ARBA00023180"/>
    </source>
</evidence>
<keyword evidence="11" id="KW-1185">Reference proteome</keyword>
<evidence type="ECO:0000256" key="1">
    <source>
        <dbReference type="ARBA" id="ARBA00004613"/>
    </source>
</evidence>
<evidence type="ECO:0000256" key="10">
    <source>
        <dbReference type="RuleBase" id="RU361156"/>
    </source>
</evidence>
<dbReference type="GO" id="GO:0005576">
    <property type="term" value="C:extracellular region"/>
    <property type="evidence" value="ECO:0007669"/>
    <property type="project" value="UniProtKB-SubCell"/>
</dbReference>
<keyword evidence="4 10" id="KW-0121">Carboxypeptidase</keyword>
<gene>
    <name evidence="12" type="primary">LOC112460301</name>
</gene>
<keyword evidence="6" id="KW-0732">Signal</keyword>
<keyword evidence="3" id="KW-0964">Secreted</keyword>
<evidence type="ECO:0000256" key="5">
    <source>
        <dbReference type="ARBA" id="ARBA00022670"/>
    </source>
</evidence>
<dbReference type="PANTHER" id="PTHR11802">
    <property type="entry name" value="SERINE PROTEASE FAMILY S10 SERINE CARBOXYPEPTIDASE"/>
    <property type="match status" value="1"/>
</dbReference>
<keyword evidence="5 10" id="KW-0645">Protease</keyword>
<dbReference type="PROSITE" id="PS00131">
    <property type="entry name" value="CARBOXYPEPT_SER_SER"/>
    <property type="match status" value="1"/>
</dbReference>
<evidence type="ECO:0000313" key="12">
    <source>
        <dbReference type="RefSeq" id="XP_024880695.1"/>
    </source>
</evidence>
<comment type="function">
    <text evidence="9">May be involved in vascular wall and kidney homeostasis.</text>
</comment>
<evidence type="ECO:0000313" key="11">
    <source>
        <dbReference type="Proteomes" id="UP000504618"/>
    </source>
</evidence>
<comment type="similarity">
    <text evidence="2 10">Belongs to the peptidase S10 family.</text>
</comment>
<dbReference type="FunFam" id="3.40.50.1820:FF:000075">
    <property type="entry name" value="Carboxypeptidase"/>
    <property type="match status" value="1"/>
</dbReference>
<accession>A0A6J1QJG1</accession>
<sequence length="473" mass="53708">MQYKHTNDKVYRNLDSHQNLTNSAADSSCAEITCYVYKQYKHVKKKMSDEKLYKLSRKKGFGPGEQEWDYVQVRPKANMFWWLYYTTANVNSYYNRPLVIWLQGGPGGSSTSFGNFEELGPLDVKLNPRNYTWVKDYNVLFIDNPVGTGYSYVETGSALTTTNTQIAKDLVECMRGFYKKLPKFENVPTYITTESYGGKMGAEFALVWDRAQKAGTIKSNLKGVALGDAWISPIDSVLTWAPFLLSTGMVDTEGFNRISSAAERTSANVKQGKWTRATTEWANTQQVVLQETYNVDFYNILTKTNPNSLIASPLIFKGGMYRYLGQSDDDVSLENLMNGPVRKALGIKATHGSQSGSVFAYLREDFMKPVINIVEMLLNETKLNVFVYTGHMDLIVDTPGTLLWVEKLKWKNADTWKNSARRPLVVENIVEGYFKAQDNFRMYWVNRAGHMVPKDNPAAQEIILRDLTSNADK</sequence>
<evidence type="ECO:0000256" key="2">
    <source>
        <dbReference type="ARBA" id="ARBA00009431"/>
    </source>
</evidence>
<evidence type="ECO:0000256" key="3">
    <source>
        <dbReference type="ARBA" id="ARBA00022525"/>
    </source>
</evidence>
<comment type="subcellular location">
    <subcellularLocation>
        <location evidence="1">Secreted</location>
    </subcellularLocation>
</comment>
<evidence type="ECO:0000256" key="4">
    <source>
        <dbReference type="ARBA" id="ARBA00022645"/>
    </source>
</evidence>
<dbReference type="PANTHER" id="PTHR11802:SF3">
    <property type="entry name" value="RETINOID-INDUCIBLE SERINE CARBOXYPEPTIDASE"/>
    <property type="match status" value="1"/>
</dbReference>
<dbReference type="InterPro" id="IPR029058">
    <property type="entry name" value="AB_hydrolase_fold"/>
</dbReference>
<dbReference type="GeneID" id="112460301"/>
<dbReference type="OrthoDB" id="443318at2759"/>
<dbReference type="GO" id="GO:0004185">
    <property type="term" value="F:serine-type carboxypeptidase activity"/>
    <property type="evidence" value="ECO:0007669"/>
    <property type="project" value="UniProtKB-UniRule"/>
</dbReference>
<dbReference type="AlphaFoldDB" id="A0A6J1QJG1"/>
<dbReference type="InterPro" id="IPR001563">
    <property type="entry name" value="Peptidase_S10"/>
</dbReference>
<dbReference type="EC" id="3.4.16.-" evidence="10"/>
<reference evidence="12" key="1">
    <citation type="submission" date="2025-08" db="UniProtKB">
        <authorList>
            <consortium name="RefSeq"/>
        </authorList>
    </citation>
    <scope>IDENTIFICATION</scope>
    <source>
        <tissue evidence="12">Whole body</tissue>
    </source>
</reference>
<protein>
    <recommendedName>
        <fullName evidence="10">Carboxypeptidase</fullName>
        <ecNumber evidence="10">3.4.16.-</ecNumber>
    </recommendedName>
</protein>
<dbReference type="RefSeq" id="XP_024880695.1">
    <property type="nucleotide sequence ID" value="XM_025024927.1"/>
</dbReference>
<evidence type="ECO:0000256" key="7">
    <source>
        <dbReference type="ARBA" id="ARBA00022801"/>
    </source>
</evidence>
<dbReference type="SUPFAM" id="SSF53474">
    <property type="entry name" value="alpha/beta-Hydrolases"/>
    <property type="match status" value="1"/>
</dbReference>
<keyword evidence="7 10" id="KW-0378">Hydrolase</keyword>
<keyword evidence="8" id="KW-0325">Glycoprotein</keyword>
<organism evidence="11 12">
    <name type="scientific">Temnothorax curvispinosus</name>
    <dbReference type="NCBI Taxonomy" id="300111"/>
    <lineage>
        <taxon>Eukaryota</taxon>
        <taxon>Metazoa</taxon>
        <taxon>Ecdysozoa</taxon>
        <taxon>Arthropoda</taxon>
        <taxon>Hexapoda</taxon>
        <taxon>Insecta</taxon>
        <taxon>Pterygota</taxon>
        <taxon>Neoptera</taxon>
        <taxon>Endopterygota</taxon>
        <taxon>Hymenoptera</taxon>
        <taxon>Apocrita</taxon>
        <taxon>Aculeata</taxon>
        <taxon>Formicoidea</taxon>
        <taxon>Formicidae</taxon>
        <taxon>Myrmicinae</taxon>
        <taxon>Temnothorax</taxon>
    </lineage>
</organism>
<evidence type="ECO:0000256" key="9">
    <source>
        <dbReference type="ARBA" id="ARBA00055847"/>
    </source>
</evidence>
<dbReference type="GO" id="GO:0006508">
    <property type="term" value="P:proteolysis"/>
    <property type="evidence" value="ECO:0007669"/>
    <property type="project" value="UniProtKB-KW"/>
</dbReference>
<proteinExistence type="inferred from homology"/>
<dbReference type="InterPro" id="IPR018202">
    <property type="entry name" value="Ser_caboxypep_ser_AS"/>
</dbReference>
<dbReference type="Gene3D" id="3.40.50.1820">
    <property type="entry name" value="alpha/beta hydrolase"/>
    <property type="match status" value="1"/>
</dbReference>
<dbReference type="Pfam" id="PF00450">
    <property type="entry name" value="Peptidase_S10"/>
    <property type="match status" value="1"/>
</dbReference>
<dbReference type="PRINTS" id="PR00724">
    <property type="entry name" value="CRBOXYPTASEC"/>
</dbReference>